<dbReference type="Pfam" id="PF00646">
    <property type="entry name" value="F-box"/>
    <property type="match status" value="2"/>
</dbReference>
<evidence type="ECO:0000256" key="14">
    <source>
        <dbReference type="ARBA" id="ARBA00022842"/>
    </source>
</evidence>
<dbReference type="SMART" id="SM00256">
    <property type="entry name" value="FBOX"/>
    <property type="match status" value="2"/>
</dbReference>
<dbReference type="InterPro" id="IPR011043">
    <property type="entry name" value="Gal_Oxase/kelch_b-propeller"/>
</dbReference>
<comment type="similarity">
    <text evidence="3">Belongs to the DNA polymerase type-Y family.</text>
</comment>
<dbReference type="FunFam" id="3.30.70.270:FF:000014">
    <property type="entry name" value="DNA polymerase kappa subunit"/>
    <property type="match status" value="1"/>
</dbReference>
<dbReference type="FunFam" id="3.30.1490.100:FF:000004">
    <property type="entry name" value="DNA polymerase IV"/>
    <property type="match status" value="1"/>
</dbReference>
<evidence type="ECO:0000313" key="23">
    <source>
        <dbReference type="EMBL" id="CAE5959794.1"/>
    </source>
</evidence>
<sequence length="1569" mass="177672">MDNGESSSTNNSSRPWESYNTVFTNAKAGMEGVDKERVQRIVYEMSKGSKYFQNEERKEALMKQKIEHMRDRCAKLSSPDLSNYHKVVDKRILELEATRDLSRIWLHVDMDAFYAAVETLSDPSLKGKPMAVGGLSMISTANYEARKFGVRAAMPGFIARKLCPDLIFVPVDFTKYTHYSDLTRKVFRSYDPHFIAGSLDEAYLDITEVCQERGLSGGEIAEELRSSVYSETGLTCSAGVAANRLLAKVCSDINKPNGQFVLQNDRSTVMTFVSSLPVRKIGGIGKVTEHILKDALGIKTCEEMVQKGSLLYALFSQSSADFFLSVGLGLGGTDTPQVRSRKSISSERTFAATGDERLLYSKLAEIAEMLSHDMKKEGLTARTLTLKLKTASFEIRSRAVSLQRYTCSSDDILKHATKLLKAELPVSVRLIGLRMSQFVGEIRNSDPSQGTITKFIIQKDSSRQDLDDNDSFDLEASKNCLSNDVSLSFGSHETSYAHLKDVVEYEEQSQIDSEKVIPNQECVKKEERPQVLEGDALLKKHKECKLDTNHSMNDSSNAQNTKAVSVYPQTEPLYWVDGYKCVLCGIELPPSFVEERQEHSDFHLAQRLQNEESGSSSSTTPSKRRILGKEKERNSEEMKMALIPPKLNLSPSNSLGEPNSLPSMSDILTSSKARKLDLRIQTLGPFFRVTGKNVETGGEVGRAEGVVRPWFGRGLVLHLDTIRLTKETVAMDKSVLGVGLYVGAVAIRHGYDCGCRTAQLLAIYDSDLYHSKLVRFYRRIGFEEVKEVSGSSIGDMADMLVWGGVDAVLVEIFAIFSLRSIARFKLVCKSWKSVIESSDFRRVFVSLHQNSSSSWSVMLPTDYHHTIKEVISFHGCKTWNLPKSLASYIMPPNLPNTEYFYVASSNGLVWIDVTESTTCSYKSFVGNPVLQQWVEIPPPPCPCAATGLVTRVEEDGVVSSFKVVRTFQKFEAGDRGMYIRRVYVYSSETGLWTFKRLLNSRPVNHPAVNINGKLYLWERRVTSSEHGVIVAHDFYGPEADDHCQVIPLPAVPSGYQDVKSCLTTSRGDVIYIVRIGQKLKIWRMNNNSENGWWLLSREINMLNVMYFWFCIPMAMNPLDNDIVYLWSQKHHCLVTGNLRTQEFILHQESEKWTSSEEVEILARLPLRSIARFKSVCKRWKSVIESGYFRRLFVSLHGNSSTSWSLMFRTEYLRQMTQAIGFHGCKTWDLPKSLLSYIMPFQVYPNLPTGSEYYYIASSNGLIWIDVFVSRIKDMVSSYKSFVGNPVLQQWVEIPQPPNPWVQDKHPWYPSPLSDVGMVTRVENGVVSSFKMVRTIQMELIDRRDEGMYLWRVCVYSSETGLWTFKQVFSSRPVNAGRIDSPVNLNGTLYMWDRYMFSNGPGVLVAHDFYGHEADDRCQVIPLPGADEEDVRRCLTTSGEDVIFIEVIHRTLKVWRLNKEESERWQLIWEVIMPSFISDVNCFPLAMNPFDTDIVYLWDRQHGCLVSGYLKAQEFIIHQDSEGWSSSEGDCCSVNTSGTEGYMEERCDGVLMLSQFVLPCWMDSVPRPPN</sequence>
<gene>
    <name evidence="23" type="ORF">AARE701A_LOCUS3285</name>
</gene>
<dbReference type="PANTHER" id="PTHR11076:SF33">
    <property type="entry name" value="DNA POLYMERASE KAPPA"/>
    <property type="match status" value="1"/>
</dbReference>
<name>A0A8S1ZND3_ARAAE</name>
<dbReference type="InterPro" id="IPR041298">
    <property type="entry name" value="UBZ3"/>
</dbReference>
<evidence type="ECO:0000256" key="15">
    <source>
        <dbReference type="ARBA" id="ARBA00022932"/>
    </source>
</evidence>
<dbReference type="Pfam" id="PF11799">
    <property type="entry name" value="IMS_C"/>
    <property type="match status" value="1"/>
</dbReference>
<evidence type="ECO:0000256" key="4">
    <source>
        <dbReference type="ARBA" id="ARBA00012417"/>
    </source>
</evidence>
<dbReference type="InterPro" id="IPR017961">
    <property type="entry name" value="DNA_pol_Y-fam_little_finger"/>
</dbReference>
<dbReference type="PROSITE" id="PS50173">
    <property type="entry name" value="UMUC"/>
    <property type="match status" value="1"/>
</dbReference>
<evidence type="ECO:0000256" key="18">
    <source>
        <dbReference type="ARBA" id="ARBA00023242"/>
    </source>
</evidence>
<comment type="catalytic activity">
    <reaction evidence="19">
        <text>DNA(n) + a 2'-deoxyribonucleoside 5'-triphosphate = DNA(n+1) + diphosphate</text>
        <dbReference type="Rhea" id="RHEA:22508"/>
        <dbReference type="Rhea" id="RHEA-COMP:17339"/>
        <dbReference type="Rhea" id="RHEA-COMP:17340"/>
        <dbReference type="ChEBI" id="CHEBI:33019"/>
        <dbReference type="ChEBI" id="CHEBI:61560"/>
        <dbReference type="ChEBI" id="CHEBI:173112"/>
        <dbReference type="EC" id="2.7.7.7"/>
    </reaction>
</comment>
<evidence type="ECO:0000256" key="1">
    <source>
        <dbReference type="ARBA" id="ARBA00001946"/>
    </source>
</evidence>
<dbReference type="FunFam" id="3.40.1170.60:FF:000002">
    <property type="entry name" value="Polymerase (DNA directed) kappa"/>
    <property type="match status" value="1"/>
</dbReference>
<evidence type="ECO:0000256" key="16">
    <source>
        <dbReference type="ARBA" id="ARBA00023125"/>
    </source>
</evidence>
<keyword evidence="24" id="KW-1185">Reference proteome</keyword>
<keyword evidence="12" id="KW-0863">Zinc-finger</keyword>
<evidence type="ECO:0000256" key="20">
    <source>
        <dbReference type="SAM" id="MobiDB-lite"/>
    </source>
</evidence>
<keyword evidence="18" id="KW-0539">Nucleus</keyword>
<dbReference type="Gene3D" id="1.10.150.810">
    <property type="match status" value="2"/>
</dbReference>
<evidence type="ECO:0000256" key="5">
    <source>
        <dbReference type="ARBA" id="ARBA00016178"/>
    </source>
</evidence>
<keyword evidence="9" id="KW-0235">DNA replication</keyword>
<dbReference type="PROSITE" id="PS51907">
    <property type="entry name" value="ZF_UBZ3"/>
    <property type="match status" value="1"/>
</dbReference>
<feature type="domain" description="UBZ3-type" evidence="22">
    <location>
        <begin position="574"/>
        <end position="611"/>
    </location>
</feature>
<dbReference type="Pfam" id="PF18439">
    <property type="entry name" value="zf_UBZ"/>
    <property type="match status" value="1"/>
</dbReference>
<evidence type="ECO:0000259" key="22">
    <source>
        <dbReference type="PROSITE" id="PS51907"/>
    </source>
</evidence>
<dbReference type="PANTHER" id="PTHR11076">
    <property type="entry name" value="DNA REPAIR POLYMERASE UMUC / TRANSFERASE FAMILY MEMBER"/>
    <property type="match status" value="1"/>
</dbReference>
<evidence type="ECO:0000256" key="3">
    <source>
        <dbReference type="ARBA" id="ARBA00010945"/>
    </source>
</evidence>
<dbReference type="SUPFAM" id="SSF56672">
    <property type="entry name" value="DNA/RNA polymerases"/>
    <property type="match status" value="1"/>
</dbReference>
<dbReference type="NCBIfam" id="NF002677">
    <property type="entry name" value="PRK02406.1"/>
    <property type="match status" value="1"/>
</dbReference>
<comment type="cofactor">
    <cofactor evidence="1">
        <name>Mg(2+)</name>
        <dbReference type="ChEBI" id="CHEBI:18420"/>
    </cofactor>
</comment>
<dbReference type="InterPro" id="IPR043128">
    <property type="entry name" value="Rev_trsase/Diguanyl_cyclase"/>
</dbReference>
<evidence type="ECO:0000256" key="10">
    <source>
        <dbReference type="ARBA" id="ARBA00022723"/>
    </source>
</evidence>
<keyword evidence="10" id="KW-0479">Metal-binding</keyword>
<dbReference type="GO" id="GO:0005634">
    <property type="term" value="C:nucleus"/>
    <property type="evidence" value="ECO:0007669"/>
    <property type="project" value="UniProtKB-SubCell"/>
</dbReference>
<evidence type="ECO:0000256" key="12">
    <source>
        <dbReference type="ARBA" id="ARBA00022771"/>
    </source>
</evidence>
<reference evidence="23" key="1">
    <citation type="submission" date="2021-01" db="EMBL/GenBank/DDBJ databases">
        <authorList>
            <person name="Bezrukov I."/>
        </authorList>
    </citation>
    <scope>NUCLEOTIDE SEQUENCE</scope>
</reference>
<dbReference type="EC" id="2.7.7.7" evidence="4"/>
<evidence type="ECO:0000256" key="7">
    <source>
        <dbReference type="ARBA" id="ARBA00022679"/>
    </source>
</evidence>
<evidence type="ECO:0000256" key="6">
    <source>
        <dbReference type="ARBA" id="ARBA00022457"/>
    </source>
</evidence>
<feature type="region of interest" description="Disordered" evidence="20">
    <location>
        <begin position="606"/>
        <end position="637"/>
    </location>
</feature>
<dbReference type="SUPFAM" id="SSF100879">
    <property type="entry name" value="Lesion bypass DNA polymerase (Y-family), little finger domain"/>
    <property type="match status" value="1"/>
</dbReference>
<dbReference type="CDD" id="cd03586">
    <property type="entry name" value="PolY_Pol_IV_kappa"/>
    <property type="match status" value="1"/>
</dbReference>
<evidence type="ECO:0000256" key="19">
    <source>
        <dbReference type="ARBA" id="ARBA00049244"/>
    </source>
</evidence>
<dbReference type="Proteomes" id="UP000682877">
    <property type="component" value="Chromosome 1"/>
</dbReference>
<keyword evidence="15" id="KW-0239">DNA-directed DNA polymerase</keyword>
<dbReference type="InterPro" id="IPR001126">
    <property type="entry name" value="UmuC"/>
</dbReference>
<dbReference type="InterPro" id="IPR001810">
    <property type="entry name" value="F-box_dom"/>
</dbReference>
<dbReference type="InterPro" id="IPR043502">
    <property type="entry name" value="DNA/RNA_pol_sf"/>
</dbReference>
<dbReference type="CDD" id="cd22157">
    <property type="entry name" value="F-box_AtFBW1-like"/>
    <property type="match status" value="1"/>
</dbReference>
<feature type="compositionally biased region" description="Basic and acidic residues" evidence="20">
    <location>
        <begin position="627"/>
        <end position="637"/>
    </location>
</feature>
<dbReference type="SUPFAM" id="SSF50965">
    <property type="entry name" value="Galactose oxidase, central domain"/>
    <property type="match status" value="1"/>
</dbReference>
<keyword evidence="7" id="KW-0808">Transferase</keyword>
<accession>A0A8S1ZND3</accession>
<dbReference type="InterPro" id="IPR056592">
    <property type="entry name" value="Beta-prop_At3g26010-like"/>
</dbReference>
<dbReference type="Gene3D" id="3.30.70.270">
    <property type="match status" value="1"/>
</dbReference>
<dbReference type="SUPFAM" id="SSF81383">
    <property type="entry name" value="F-box domain"/>
    <property type="match status" value="2"/>
</dbReference>
<dbReference type="GO" id="GO:0003684">
    <property type="term" value="F:damaged DNA binding"/>
    <property type="evidence" value="ECO:0007669"/>
    <property type="project" value="InterPro"/>
</dbReference>
<dbReference type="InterPro" id="IPR036047">
    <property type="entry name" value="F-box-like_dom_sf"/>
</dbReference>
<keyword evidence="8" id="KW-0548">Nucleotidyltransferase</keyword>
<evidence type="ECO:0000256" key="8">
    <source>
        <dbReference type="ARBA" id="ARBA00022695"/>
    </source>
</evidence>
<keyword evidence="13" id="KW-0862">Zinc</keyword>
<evidence type="ECO:0000256" key="2">
    <source>
        <dbReference type="ARBA" id="ARBA00004123"/>
    </source>
</evidence>
<dbReference type="EMBL" id="LR999451">
    <property type="protein sequence ID" value="CAE5959794.1"/>
    <property type="molecule type" value="Genomic_DNA"/>
</dbReference>
<dbReference type="GO" id="GO:0003887">
    <property type="term" value="F:DNA-directed DNA polymerase activity"/>
    <property type="evidence" value="ECO:0007669"/>
    <property type="project" value="UniProtKB-KW"/>
</dbReference>
<proteinExistence type="inferred from homology"/>
<dbReference type="GO" id="GO:0008270">
    <property type="term" value="F:zinc ion binding"/>
    <property type="evidence" value="ECO:0007669"/>
    <property type="project" value="UniProtKB-KW"/>
</dbReference>
<dbReference type="InterPro" id="IPR050116">
    <property type="entry name" value="DNA_polymerase-Y"/>
</dbReference>
<dbReference type="HAMAP" id="MF_01113">
    <property type="entry name" value="DNApol_IV"/>
    <property type="match status" value="1"/>
</dbReference>
<dbReference type="InterPro" id="IPR022880">
    <property type="entry name" value="DNApol_IV"/>
</dbReference>
<dbReference type="GO" id="GO:0006260">
    <property type="term" value="P:DNA replication"/>
    <property type="evidence" value="ECO:0007669"/>
    <property type="project" value="UniProtKB-KW"/>
</dbReference>
<dbReference type="FunFam" id="1.10.150.810:FF:000003">
    <property type="entry name" value="DNA polymerase kappa subunit"/>
    <property type="match status" value="1"/>
</dbReference>
<dbReference type="Gene3D" id="3.30.1490.100">
    <property type="entry name" value="DNA polymerase, Y-family, little finger domain"/>
    <property type="match status" value="1"/>
</dbReference>
<evidence type="ECO:0000256" key="13">
    <source>
        <dbReference type="ARBA" id="ARBA00022833"/>
    </source>
</evidence>
<keyword evidence="6" id="KW-0515">Mutator protein</keyword>
<keyword evidence="17" id="KW-0234">DNA repair</keyword>
<dbReference type="Gene3D" id="3.40.1170.60">
    <property type="match status" value="1"/>
</dbReference>
<keyword evidence="16" id="KW-0238">DNA-binding</keyword>
<evidence type="ECO:0000259" key="21">
    <source>
        <dbReference type="PROSITE" id="PS50173"/>
    </source>
</evidence>
<organism evidence="23 24">
    <name type="scientific">Arabidopsis arenosa</name>
    <name type="common">Sand rock-cress</name>
    <name type="synonym">Cardaminopsis arenosa</name>
    <dbReference type="NCBI Taxonomy" id="38785"/>
    <lineage>
        <taxon>Eukaryota</taxon>
        <taxon>Viridiplantae</taxon>
        <taxon>Streptophyta</taxon>
        <taxon>Embryophyta</taxon>
        <taxon>Tracheophyta</taxon>
        <taxon>Spermatophyta</taxon>
        <taxon>Magnoliopsida</taxon>
        <taxon>eudicotyledons</taxon>
        <taxon>Gunneridae</taxon>
        <taxon>Pentapetalae</taxon>
        <taxon>rosids</taxon>
        <taxon>malvids</taxon>
        <taxon>Brassicales</taxon>
        <taxon>Brassicaceae</taxon>
        <taxon>Camelineae</taxon>
        <taxon>Arabidopsis</taxon>
    </lineage>
</organism>
<dbReference type="Pfam" id="PF24750">
    <property type="entry name" value="b-prop_At3g26010-like"/>
    <property type="match status" value="2"/>
</dbReference>
<dbReference type="Pfam" id="PF00817">
    <property type="entry name" value="IMS"/>
    <property type="match status" value="1"/>
</dbReference>
<evidence type="ECO:0000256" key="9">
    <source>
        <dbReference type="ARBA" id="ARBA00022705"/>
    </source>
</evidence>
<keyword evidence="14" id="KW-0460">Magnesium</keyword>
<protein>
    <recommendedName>
        <fullName evidence="5">DNA polymerase kappa</fullName>
        <ecNumber evidence="4">2.7.7.7</ecNumber>
    </recommendedName>
</protein>
<keyword evidence="11" id="KW-0227">DNA damage</keyword>
<dbReference type="GO" id="GO:0042276">
    <property type="term" value="P:error-prone translesion synthesis"/>
    <property type="evidence" value="ECO:0007669"/>
    <property type="project" value="TreeGrafter"/>
</dbReference>
<evidence type="ECO:0000256" key="17">
    <source>
        <dbReference type="ARBA" id="ARBA00023204"/>
    </source>
</evidence>
<comment type="subcellular location">
    <subcellularLocation>
        <location evidence="2">Nucleus</location>
    </subcellularLocation>
</comment>
<dbReference type="InterPro" id="IPR036775">
    <property type="entry name" value="DNA_pol_Y-fam_lit_finger_sf"/>
</dbReference>
<evidence type="ECO:0000313" key="24">
    <source>
        <dbReference type="Proteomes" id="UP000682877"/>
    </source>
</evidence>
<evidence type="ECO:0000256" key="11">
    <source>
        <dbReference type="ARBA" id="ARBA00022763"/>
    </source>
</evidence>
<feature type="domain" description="UmuC" evidence="21">
    <location>
        <begin position="105"/>
        <end position="285"/>
    </location>
</feature>
<dbReference type="FunFam" id="1.10.150.810:FF:000001">
    <property type="entry name" value="DNA polymerase kappa"/>
    <property type="match status" value="1"/>
</dbReference>
<dbReference type="GO" id="GO:0006281">
    <property type="term" value="P:DNA repair"/>
    <property type="evidence" value="ECO:0007669"/>
    <property type="project" value="UniProtKB-KW"/>
</dbReference>